<dbReference type="SUPFAM" id="SSF53738">
    <property type="entry name" value="Phosphoglucomutase, first 3 domains"/>
    <property type="match status" value="3"/>
</dbReference>
<dbReference type="Gene3D" id="3.30.310.50">
    <property type="entry name" value="Alpha-D-phosphohexomutase, C-terminal domain"/>
    <property type="match status" value="1"/>
</dbReference>
<keyword evidence="6" id="KW-0413">Isomerase</keyword>
<dbReference type="InterPro" id="IPR005841">
    <property type="entry name" value="Alpha-D-phosphohexomutase_SF"/>
</dbReference>
<comment type="cofactor">
    <cofactor evidence="1">
        <name>Mg(2+)</name>
        <dbReference type="ChEBI" id="CHEBI:18420"/>
    </cofactor>
</comment>
<keyword evidence="4 7" id="KW-0479">Metal-binding</keyword>
<evidence type="ECO:0000256" key="2">
    <source>
        <dbReference type="ARBA" id="ARBA00010231"/>
    </source>
</evidence>
<dbReference type="GO" id="GO:0016868">
    <property type="term" value="F:intramolecular phosphotransferase activity"/>
    <property type="evidence" value="ECO:0007669"/>
    <property type="project" value="InterPro"/>
</dbReference>
<evidence type="ECO:0000259" key="8">
    <source>
        <dbReference type="Pfam" id="PF00408"/>
    </source>
</evidence>
<keyword evidence="5 7" id="KW-0460">Magnesium</keyword>
<evidence type="ECO:0000256" key="1">
    <source>
        <dbReference type="ARBA" id="ARBA00001946"/>
    </source>
</evidence>
<dbReference type="RefSeq" id="WP_075860362.1">
    <property type="nucleotide sequence ID" value="NZ_BDJK01000062.1"/>
</dbReference>
<dbReference type="Pfam" id="PF00408">
    <property type="entry name" value="PGM_PMM_IV"/>
    <property type="match status" value="1"/>
</dbReference>
<evidence type="ECO:0000256" key="5">
    <source>
        <dbReference type="ARBA" id="ARBA00022842"/>
    </source>
</evidence>
<feature type="domain" description="Alpha-D-phosphohexomutase C-terminal" evidence="8">
    <location>
        <begin position="380"/>
        <end position="443"/>
    </location>
</feature>
<protein>
    <submittedName>
        <fullName evidence="12">Phosphomannomutase/phosphoglucomutase</fullName>
    </submittedName>
</protein>
<dbReference type="SUPFAM" id="SSF55957">
    <property type="entry name" value="Phosphoglucomutase, C-terminal domain"/>
    <property type="match status" value="1"/>
</dbReference>
<dbReference type="GO" id="GO:0005975">
    <property type="term" value="P:carbohydrate metabolic process"/>
    <property type="evidence" value="ECO:0007669"/>
    <property type="project" value="InterPro"/>
</dbReference>
<dbReference type="EMBL" id="BDJK01000062">
    <property type="protein sequence ID" value="GAV23967.1"/>
    <property type="molecule type" value="Genomic_DNA"/>
</dbReference>
<keyword evidence="13" id="KW-1185">Reference proteome</keyword>
<dbReference type="InterPro" id="IPR005846">
    <property type="entry name" value="A-D-PHexomutase_a/b/a-III"/>
</dbReference>
<evidence type="ECO:0000313" key="12">
    <source>
        <dbReference type="EMBL" id="GAV23967.1"/>
    </source>
</evidence>
<dbReference type="AlphaFoldDB" id="A0A1L8CYJ6"/>
<dbReference type="Pfam" id="PF02880">
    <property type="entry name" value="PGM_PMM_III"/>
    <property type="match status" value="1"/>
</dbReference>
<evidence type="ECO:0000259" key="9">
    <source>
        <dbReference type="Pfam" id="PF02878"/>
    </source>
</evidence>
<dbReference type="Pfam" id="PF02878">
    <property type="entry name" value="PGM_PMM_I"/>
    <property type="match status" value="1"/>
</dbReference>
<dbReference type="OrthoDB" id="9806956at2"/>
<comment type="similarity">
    <text evidence="2 7">Belongs to the phosphohexose mutase family.</text>
</comment>
<accession>A0A1L8CYJ6</accession>
<dbReference type="InterPro" id="IPR036900">
    <property type="entry name" value="A-D-PHexomutase_C_sf"/>
</dbReference>
<evidence type="ECO:0000313" key="13">
    <source>
        <dbReference type="Proteomes" id="UP000187485"/>
    </source>
</evidence>
<sequence length="460" mass="51706">MKVNPSIFREYDIRGIAETELNDEVVRLIGQAYGTFLKRYNIDIITVGGDVRLSTEKIRKSLIEGIIATGINVIDIGIVTTPLFYYSLYHFDVNGGVMVTGSHNPKEFNGLKLALGKTTIYGEQIQEIRKIIEENRIALSENPGKVTHENIGRAYIEMLTSKIKLGSRKLKVAVDAGNGAASDYIVPYLDALGCEVIPLYCQPDGNFPDHHPDPVKRENLVDLVKYVREEKADLGIAFDGDADRIGVVDDRGEVVWGDKLMVLYWREILARHPGETAIVEVKCSQALVDEIIKLGGKPYFYKTGHSLIKAKMKELNALFTGEMSGHMFFADEYFGFDDAFYAAGRLLRILSNSDKKLSELLADVPVYYSTAETRIDCSDELKFKVIEKIKEDALKQYEAITVDGIRILYPDGWGLVRASNTQPVLVARCEAKSPERLKEITTDLKQRIINAGLEDFEWEY</sequence>
<dbReference type="CDD" id="cd03089">
    <property type="entry name" value="PMM_PGM"/>
    <property type="match status" value="1"/>
</dbReference>
<dbReference type="STRING" id="870242.cpu_24770"/>
<feature type="domain" description="Alpha-D-phosphohexomutase alpha/beta/alpha" evidence="9">
    <location>
        <begin position="7"/>
        <end position="135"/>
    </location>
</feature>
<name>A0A1L8CYJ6_9THEO</name>
<organism evidence="12 13">
    <name type="scientific">Carboxydothermus pertinax</name>
    <dbReference type="NCBI Taxonomy" id="870242"/>
    <lineage>
        <taxon>Bacteria</taxon>
        <taxon>Bacillati</taxon>
        <taxon>Bacillota</taxon>
        <taxon>Clostridia</taxon>
        <taxon>Thermoanaerobacterales</taxon>
        <taxon>Thermoanaerobacteraceae</taxon>
        <taxon>Carboxydothermus</taxon>
    </lineage>
</organism>
<evidence type="ECO:0000256" key="4">
    <source>
        <dbReference type="ARBA" id="ARBA00022723"/>
    </source>
</evidence>
<dbReference type="Proteomes" id="UP000187485">
    <property type="component" value="Unassembled WGS sequence"/>
</dbReference>
<dbReference type="PANTHER" id="PTHR43771:SF2">
    <property type="entry name" value="PHOSPHOMANNOMUTASE_PHOSPHOGLUCOMUTASE"/>
    <property type="match status" value="1"/>
</dbReference>
<dbReference type="InterPro" id="IPR005845">
    <property type="entry name" value="A-D-PHexomutase_a/b/a-II"/>
</dbReference>
<dbReference type="PROSITE" id="PS00710">
    <property type="entry name" value="PGM_PMM"/>
    <property type="match status" value="1"/>
</dbReference>
<keyword evidence="3" id="KW-0597">Phosphoprotein</keyword>
<evidence type="ECO:0000259" key="11">
    <source>
        <dbReference type="Pfam" id="PF02880"/>
    </source>
</evidence>
<proteinExistence type="inferred from homology"/>
<dbReference type="PRINTS" id="PR00509">
    <property type="entry name" value="PGMPMM"/>
</dbReference>
<feature type="domain" description="Alpha-D-phosphohexomutase alpha/beta/alpha" evidence="10">
    <location>
        <begin position="154"/>
        <end position="252"/>
    </location>
</feature>
<feature type="domain" description="Alpha-D-phosphohexomutase alpha/beta/alpha" evidence="11">
    <location>
        <begin position="256"/>
        <end position="364"/>
    </location>
</feature>
<dbReference type="InterPro" id="IPR005844">
    <property type="entry name" value="A-D-PHexomutase_a/b/a-I"/>
</dbReference>
<evidence type="ECO:0000256" key="6">
    <source>
        <dbReference type="ARBA" id="ARBA00023235"/>
    </source>
</evidence>
<dbReference type="InterPro" id="IPR016066">
    <property type="entry name" value="A-D-PHexomutase_CS"/>
</dbReference>
<evidence type="ECO:0000256" key="7">
    <source>
        <dbReference type="RuleBase" id="RU004326"/>
    </source>
</evidence>
<reference evidence="13" key="1">
    <citation type="submission" date="2016-12" db="EMBL/GenBank/DDBJ databases">
        <title>Draft Genome Sequences od Carboxydothermus pertinax and islandicus, Hydrogenogenic Carboxydotrophic Bacteria.</title>
        <authorList>
            <person name="Fukuyama Y."/>
            <person name="Ohmae K."/>
            <person name="Yoneda Y."/>
            <person name="Yoshida T."/>
            <person name="Sako Y."/>
        </authorList>
    </citation>
    <scope>NUCLEOTIDE SEQUENCE [LARGE SCALE GENOMIC DNA]</scope>
    <source>
        <strain evidence="13">Ug1</strain>
    </source>
</reference>
<dbReference type="GO" id="GO:0000287">
    <property type="term" value="F:magnesium ion binding"/>
    <property type="evidence" value="ECO:0007669"/>
    <property type="project" value="InterPro"/>
</dbReference>
<gene>
    <name evidence="12" type="ORF">cpu_24770</name>
</gene>
<evidence type="ECO:0000256" key="3">
    <source>
        <dbReference type="ARBA" id="ARBA00022553"/>
    </source>
</evidence>
<dbReference type="Gene3D" id="3.40.120.10">
    <property type="entry name" value="Alpha-D-Glucose-1,6-Bisphosphate, subunit A, domain 3"/>
    <property type="match status" value="3"/>
</dbReference>
<evidence type="ECO:0000259" key="10">
    <source>
        <dbReference type="Pfam" id="PF02879"/>
    </source>
</evidence>
<dbReference type="InterPro" id="IPR005843">
    <property type="entry name" value="A-D-PHexomutase_C"/>
</dbReference>
<dbReference type="Pfam" id="PF02879">
    <property type="entry name" value="PGM_PMM_II"/>
    <property type="match status" value="1"/>
</dbReference>
<dbReference type="PANTHER" id="PTHR43771">
    <property type="entry name" value="PHOSPHOMANNOMUTASE"/>
    <property type="match status" value="1"/>
</dbReference>
<comment type="caution">
    <text evidence="12">The sequence shown here is derived from an EMBL/GenBank/DDBJ whole genome shotgun (WGS) entry which is preliminary data.</text>
</comment>
<dbReference type="InterPro" id="IPR016055">
    <property type="entry name" value="A-D-PHexomutase_a/b/a-I/II/III"/>
</dbReference>